<dbReference type="Pfam" id="PF20125">
    <property type="entry name" value="DUF6515"/>
    <property type="match status" value="1"/>
</dbReference>
<dbReference type="EMBL" id="BMWX01000005">
    <property type="protein sequence ID" value="GGZ34563.1"/>
    <property type="molecule type" value="Genomic_DNA"/>
</dbReference>
<protein>
    <submittedName>
        <fullName evidence="1">Uncharacterized protein</fullName>
    </submittedName>
</protein>
<reference evidence="1" key="2">
    <citation type="submission" date="2020-09" db="EMBL/GenBank/DDBJ databases">
        <authorList>
            <person name="Sun Q."/>
            <person name="Kim S."/>
        </authorList>
    </citation>
    <scope>NUCLEOTIDE SEQUENCE</scope>
    <source>
        <strain evidence="1">KCTC 12368</strain>
    </source>
</reference>
<dbReference type="InterPro" id="IPR045398">
    <property type="entry name" value="DUF6515"/>
</dbReference>
<dbReference type="AlphaFoldDB" id="A0A918Q646"/>
<reference evidence="1" key="1">
    <citation type="journal article" date="2014" name="Int. J. Syst. Evol. Microbiol.">
        <title>Complete genome sequence of Corynebacterium casei LMG S-19264T (=DSM 44701T), isolated from a smear-ripened cheese.</title>
        <authorList>
            <consortium name="US DOE Joint Genome Institute (JGI-PGF)"/>
            <person name="Walter F."/>
            <person name="Albersmeier A."/>
            <person name="Kalinowski J."/>
            <person name="Ruckert C."/>
        </authorList>
    </citation>
    <scope>NUCLEOTIDE SEQUENCE</scope>
    <source>
        <strain evidence="1">KCTC 12368</strain>
    </source>
</reference>
<gene>
    <name evidence="1" type="ORF">GCM10007049_29920</name>
</gene>
<dbReference type="Proteomes" id="UP000619457">
    <property type="component" value="Unassembled WGS sequence"/>
</dbReference>
<comment type="caution">
    <text evidence="1">The sequence shown here is derived from an EMBL/GenBank/DDBJ whole genome shotgun (WGS) entry which is preliminary data.</text>
</comment>
<accession>A0A918Q646</accession>
<dbReference type="RefSeq" id="WP_018475357.1">
    <property type="nucleotide sequence ID" value="NZ_BMWX01000005.1"/>
</dbReference>
<keyword evidence="2" id="KW-1185">Reference proteome</keyword>
<organism evidence="1 2">
    <name type="scientific">Echinicola pacifica</name>
    <dbReference type="NCBI Taxonomy" id="346377"/>
    <lineage>
        <taxon>Bacteria</taxon>
        <taxon>Pseudomonadati</taxon>
        <taxon>Bacteroidota</taxon>
        <taxon>Cytophagia</taxon>
        <taxon>Cytophagales</taxon>
        <taxon>Cyclobacteriaceae</taxon>
        <taxon>Echinicola</taxon>
    </lineage>
</organism>
<evidence type="ECO:0000313" key="2">
    <source>
        <dbReference type="Proteomes" id="UP000619457"/>
    </source>
</evidence>
<name>A0A918Q646_9BACT</name>
<proteinExistence type="predicted"/>
<evidence type="ECO:0000313" key="1">
    <source>
        <dbReference type="EMBL" id="GGZ34563.1"/>
    </source>
</evidence>
<sequence length="157" mass="17676">MSGTNIKSSIRKAALLIAIVTIGSIQFGYAQKNNRTVVKKTTVTILHHPKTKPLKTVRALPKNSLIIHHKSLPYHYSDGNFYRYTAGTYLLTAAPIGLTLSALPNRSQRIAYAGKVYYFRQETYYLKTKRGYEVVHAPRGLVNPYIPILPSSQTRAR</sequence>